<proteinExistence type="predicted"/>
<evidence type="ECO:0000313" key="2">
    <source>
        <dbReference type="EMBL" id="GFR38696.1"/>
    </source>
</evidence>
<feature type="domain" description="N-acetyltransferase" evidence="1">
    <location>
        <begin position="14"/>
        <end position="179"/>
    </location>
</feature>
<dbReference type="InterPro" id="IPR016181">
    <property type="entry name" value="Acyl_CoA_acyltransferase"/>
</dbReference>
<dbReference type="EMBL" id="BMAQ01000023">
    <property type="protein sequence ID" value="GFR38696.1"/>
    <property type="molecule type" value="Genomic_DNA"/>
</dbReference>
<evidence type="ECO:0000259" key="1">
    <source>
        <dbReference type="PROSITE" id="PS51186"/>
    </source>
</evidence>
<gene>
    <name evidence="2" type="primary">yesJ</name>
    <name evidence="2" type="ORF">PRECH8_19920</name>
</gene>
<dbReference type="CDD" id="cd04301">
    <property type="entry name" value="NAT_SF"/>
    <property type="match status" value="1"/>
</dbReference>
<keyword evidence="3" id="KW-1185">Reference proteome</keyword>
<dbReference type="GO" id="GO:0016747">
    <property type="term" value="F:acyltransferase activity, transferring groups other than amino-acyl groups"/>
    <property type="evidence" value="ECO:0007669"/>
    <property type="project" value="InterPro"/>
</dbReference>
<dbReference type="PROSITE" id="PS51186">
    <property type="entry name" value="GNAT"/>
    <property type="match status" value="1"/>
</dbReference>
<organism evidence="2 3">
    <name type="scientific">Insulibacter thermoxylanivorax</name>
    <dbReference type="NCBI Taxonomy" id="2749268"/>
    <lineage>
        <taxon>Bacteria</taxon>
        <taxon>Bacillati</taxon>
        <taxon>Bacillota</taxon>
        <taxon>Bacilli</taxon>
        <taxon>Bacillales</taxon>
        <taxon>Paenibacillaceae</taxon>
        <taxon>Insulibacter</taxon>
    </lineage>
</organism>
<dbReference type="SUPFAM" id="SSF55729">
    <property type="entry name" value="Acyl-CoA N-acyltransferases (Nat)"/>
    <property type="match status" value="1"/>
</dbReference>
<dbReference type="RefSeq" id="WP_200966936.1">
    <property type="nucleotide sequence ID" value="NZ_BMAQ01000023.1"/>
</dbReference>
<sequence length="179" mass="20669">MDYQILKPTIAEHIEVAVAEPKDADEIMDLLIEIAEWFRSRGSKQWAALLEGRDDHKTAEVIHSRRVFIFKDGEEIAGMVILLDRPSPWDIRLWGEDRAYEGDGTIYVHRLAVKRKYAGRGLGRNILNWCSSGIRFPGKHCLRLDCVGYNETLKSFYMQNGFTYLGDEHGYSLFTKELE</sequence>
<reference evidence="2" key="1">
    <citation type="submission" date="2020-08" db="EMBL/GenBank/DDBJ databases">
        <authorList>
            <person name="Uke A."/>
            <person name="Chhe C."/>
            <person name="Baramee S."/>
            <person name="Kosugi A."/>
        </authorList>
    </citation>
    <scope>NUCLEOTIDE SEQUENCE</scope>
    <source>
        <strain evidence="2">DA-C8</strain>
    </source>
</reference>
<dbReference type="Pfam" id="PF00583">
    <property type="entry name" value="Acetyltransf_1"/>
    <property type="match status" value="1"/>
</dbReference>
<evidence type="ECO:0000313" key="3">
    <source>
        <dbReference type="Proteomes" id="UP000654993"/>
    </source>
</evidence>
<name>A0A916QDF5_9BACL</name>
<reference evidence="2" key="2">
    <citation type="journal article" date="2021" name="Data Brief">
        <title>Draft genome sequence data of the facultative, thermophilic, xylanolytic bacterium Paenibacillus sp. strain DA-C8.</title>
        <authorList>
            <person name="Chhe C."/>
            <person name="Uke A."/>
            <person name="Baramee S."/>
            <person name="Ungkulpasvich U."/>
            <person name="Tachaapaikoon C."/>
            <person name="Pason P."/>
            <person name="Waeonukul R."/>
            <person name="Ratanakhanokchai K."/>
            <person name="Kosugi A."/>
        </authorList>
    </citation>
    <scope>NUCLEOTIDE SEQUENCE</scope>
    <source>
        <strain evidence="2">DA-C8</strain>
    </source>
</reference>
<protein>
    <submittedName>
        <fullName evidence="2">N-acetyltransferase YesJ</fullName>
    </submittedName>
</protein>
<dbReference type="Proteomes" id="UP000654993">
    <property type="component" value="Unassembled WGS sequence"/>
</dbReference>
<dbReference type="Gene3D" id="3.40.630.30">
    <property type="match status" value="1"/>
</dbReference>
<comment type="caution">
    <text evidence="2">The sequence shown here is derived from an EMBL/GenBank/DDBJ whole genome shotgun (WGS) entry which is preliminary data.</text>
</comment>
<dbReference type="AlphaFoldDB" id="A0A916QDF5"/>
<dbReference type="InterPro" id="IPR000182">
    <property type="entry name" value="GNAT_dom"/>
</dbReference>
<accession>A0A916QDF5</accession>